<dbReference type="InterPro" id="IPR013514">
    <property type="entry name" value="DUF3199_YqbG"/>
</dbReference>
<evidence type="ECO:0000313" key="2">
    <source>
        <dbReference type="Proteomes" id="UP000476055"/>
    </source>
</evidence>
<dbReference type="AlphaFoldDB" id="A0A6L5YI89"/>
<dbReference type="Proteomes" id="UP000476055">
    <property type="component" value="Unassembled WGS sequence"/>
</dbReference>
<organism evidence="1 2">
    <name type="scientific">Waltera intestinalis</name>
    <dbReference type="NCBI Taxonomy" id="2606635"/>
    <lineage>
        <taxon>Bacteria</taxon>
        <taxon>Bacillati</taxon>
        <taxon>Bacillota</taxon>
        <taxon>Clostridia</taxon>
        <taxon>Lachnospirales</taxon>
        <taxon>Lachnospiraceae</taxon>
        <taxon>Waltera</taxon>
    </lineage>
</organism>
<sequence>MGYTTYDFYSKKYYGNSIGESLFPKWNDRASTKLDQLTFGNIDADAVAEYGEKIQKATCALADLMYQIDYKNSHANDETVANIKSMSSGGRSVSFGSNETLIDKVLGDKTAQNHLFYDTVCEYLAGTGLLYAGVG</sequence>
<name>A0A6L5YI89_9FIRM</name>
<comment type="caution">
    <text evidence="1">The sequence shown here is derived from an EMBL/GenBank/DDBJ whole genome shotgun (WGS) entry which is preliminary data.</text>
</comment>
<keyword evidence="2" id="KW-1185">Reference proteome</keyword>
<dbReference type="CDD" id="cd08053">
    <property type="entry name" value="Yqbg"/>
    <property type="match status" value="1"/>
</dbReference>
<evidence type="ECO:0000313" key="1">
    <source>
        <dbReference type="EMBL" id="MST57889.1"/>
    </source>
</evidence>
<accession>A0A6L5YI89</accession>
<reference evidence="1 2" key="1">
    <citation type="submission" date="2019-08" db="EMBL/GenBank/DDBJ databases">
        <title>In-depth cultivation of the pig gut microbiome towards novel bacterial diversity and tailored functional studies.</title>
        <authorList>
            <person name="Wylensek D."/>
            <person name="Hitch T.C.A."/>
            <person name="Clavel T."/>
        </authorList>
    </citation>
    <scope>NUCLEOTIDE SEQUENCE [LARGE SCALE GENOMIC DNA]</scope>
    <source>
        <strain evidence="1 2">WCA3-601-WT-6H</strain>
    </source>
</reference>
<proteinExistence type="predicted"/>
<dbReference type="EMBL" id="VUMU01000006">
    <property type="protein sequence ID" value="MST57889.1"/>
    <property type="molecule type" value="Genomic_DNA"/>
</dbReference>
<protein>
    <submittedName>
        <fullName evidence="1">Uncharacterized protein</fullName>
    </submittedName>
</protein>
<gene>
    <name evidence="1" type="ORF">FYJ59_06465</name>
</gene>
<dbReference type="RefSeq" id="WP_235897939.1">
    <property type="nucleotide sequence ID" value="NZ_VUMU01000006.1"/>
</dbReference>